<dbReference type="Pfam" id="PF13180">
    <property type="entry name" value="PDZ_2"/>
    <property type="match status" value="2"/>
</dbReference>
<evidence type="ECO:0000256" key="12">
    <source>
        <dbReference type="ARBA" id="ARBA00022825"/>
    </source>
</evidence>
<keyword evidence="9" id="KW-0677">Repeat</keyword>
<keyword evidence="11" id="KW-0378">Hydrolase</keyword>
<feature type="active site" description="Charge relay system" evidence="15">
    <location>
        <position position="131"/>
    </location>
</feature>
<dbReference type="SUPFAM" id="SSF50494">
    <property type="entry name" value="Trypsin-like serine proteases"/>
    <property type="match status" value="1"/>
</dbReference>
<feature type="domain" description="PDZ" evidence="18">
    <location>
        <begin position="292"/>
        <end position="344"/>
    </location>
</feature>
<evidence type="ECO:0000256" key="4">
    <source>
        <dbReference type="ARBA" id="ARBA00010541"/>
    </source>
</evidence>
<dbReference type="GO" id="GO:0006508">
    <property type="term" value="P:proteolysis"/>
    <property type="evidence" value="ECO:0007669"/>
    <property type="project" value="UniProtKB-KW"/>
</dbReference>
<dbReference type="InterPro" id="IPR036034">
    <property type="entry name" value="PDZ_sf"/>
</dbReference>
<dbReference type="EMBL" id="SMAF01000001">
    <property type="protein sequence ID" value="TCT01359.1"/>
    <property type="molecule type" value="Genomic_DNA"/>
</dbReference>
<dbReference type="AlphaFoldDB" id="A0A4S3L086"/>
<dbReference type="PANTHER" id="PTHR22939:SF130">
    <property type="entry name" value="PERIPLASMIC SERINE ENDOPROTEASE DEGP-LIKE-RELATED"/>
    <property type="match status" value="1"/>
</dbReference>
<dbReference type="Gene3D" id="2.30.42.10">
    <property type="match status" value="2"/>
</dbReference>
<dbReference type="GO" id="GO:0042597">
    <property type="term" value="C:periplasmic space"/>
    <property type="evidence" value="ECO:0007669"/>
    <property type="project" value="UniProtKB-SubCell"/>
</dbReference>
<evidence type="ECO:0000256" key="5">
    <source>
        <dbReference type="ARBA" id="ARBA00013035"/>
    </source>
</evidence>
<dbReference type="SUPFAM" id="SSF50156">
    <property type="entry name" value="PDZ domain-like"/>
    <property type="match status" value="2"/>
</dbReference>
<comment type="subcellular location">
    <subcellularLocation>
        <location evidence="3">Periplasm</location>
    </subcellularLocation>
</comment>
<feature type="signal peptide" evidence="17">
    <location>
        <begin position="1"/>
        <end position="26"/>
    </location>
</feature>
<dbReference type="RefSeq" id="WP_377599394.1">
    <property type="nucleotide sequence ID" value="NZ_JBHLWF010000005.1"/>
</dbReference>
<protein>
    <recommendedName>
        <fullName evidence="6">Probable periplasmic serine endoprotease DegP-like</fullName>
        <ecNumber evidence="5">3.4.21.107</ecNumber>
    </recommendedName>
    <alternativeName>
        <fullName evidence="14">Protease Do</fullName>
    </alternativeName>
</protein>
<dbReference type="SMART" id="SM00228">
    <property type="entry name" value="PDZ"/>
    <property type="match status" value="2"/>
</dbReference>
<dbReference type="Gene3D" id="2.40.10.120">
    <property type="match status" value="1"/>
</dbReference>
<dbReference type="FunFam" id="2.40.10.120:FF:000007">
    <property type="entry name" value="Periplasmic serine endoprotease DegP-like"/>
    <property type="match status" value="1"/>
</dbReference>
<keyword evidence="13" id="KW-0346">Stress response</keyword>
<keyword evidence="10" id="KW-0574">Periplasm</keyword>
<evidence type="ECO:0000256" key="3">
    <source>
        <dbReference type="ARBA" id="ARBA00004418"/>
    </source>
</evidence>
<evidence type="ECO:0000256" key="14">
    <source>
        <dbReference type="ARBA" id="ARBA00032850"/>
    </source>
</evidence>
<dbReference type="PROSITE" id="PS50106">
    <property type="entry name" value="PDZ"/>
    <property type="match status" value="2"/>
</dbReference>
<dbReference type="PANTHER" id="PTHR22939">
    <property type="entry name" value="SERINE PROTEASE FAMILY S1C HTRA-RELATED"/>
    <property type="match status" value="1"/>
</dbReference>
<dbReference type="GO" id="GO:0004252">
    <property type="term" value="F:serine-type endopeptidase activity"/>
    <property type="evidence" value="ECO:0007669"/>
    <property type="project" value="InterPro"/>
</dbReference>
<dbReference type="Proteomes" id="UP000294599">
    <property type="component" value="Unassembled WGS sequence"/>
</dbReference>
<comment type="catalytic activity">
    <reaction evidence="1">
        <text>Acts on substrates that are at least partially unfolded. The cleavage site P1 residue is normally between a pair of hydrophobic residues, such as Val-|-Val.</text>
        <dbReference type="EC" id="3.4.21.107"/>
    </reaction>
</comment>
<dbReference type="CDD" id="cd10839">
    <property type="entry name" value="cpPDZ1_DegP-like"/>
    <property type="match status" value="1"/>
</dbReference>
<keyword evidence="8 17" id="KW-0732">Signal</keyword>
<feature type="binding site" evidence="16">
    <location>
        <begin position="234"/>
        <end position="236"/>
    </location>
    <ligand>
        <name>substrate</name>
    </ligand>
</feature>
<name>A0A4S3L086_9GAMM</name>
<dbReference type="InterPro" id="IPR001478">
    <property type="entry name" value="PDZ"/>
</dbReference>
<reference evidence="19 20" key="1">
    <citation type="submission" date="2019-03" db="EMBL/GenBank/DDBJ databases">
        <title>Genomic Encyclopedia of Type Strains, Phase IV (KMG-IV): sequencing the most valuable type-strain genomes for metagenomic binning, comparative biology and taxonomic classification.</title>
        <authorList>
            <person name="Goeker M."/>
        </authorList>
    </citation>
    <scope>NUCLEOTIDE SEQUENCE [LARGE SCALE GENOMIC DNA]</scope>
    <source>
        <strain evidence="19 20">DSM 21944</strain>
    </source>
</reference>
<evidence type="ECO:0000256" key="16">
    <source>
        <dbReference type="PIRSR" id="PIRSR611782-2"/>
    </source>
</evidence>
<gene>
    <name evidence="19" type="ORF">EDC25_101226</name>
</gene>
<evidence type="ECO:0000313" key="20">
    <source>
        <dbReference type="Proteomes" id="UP000294599"/>
    </source>
</evidence>
<evidence type="ECO:0000256" key="2">
    <source>
        <dbReference type="ARBA" id="ARBA00002610"/>
    </source>
</evidence>
<evidence type="ECO:0000256" key="9">
    <source>
        <dbReference type="ARBA" id="ARBA00022737"/>
    </source>
</evidence>
<evidence type="ECO:0000313" key="19">
    <source>
        <dbReference type="EMBL" id="TCT01359.1"/>
    </source>
</evidence>
<dbReference type="InterPro" id="IPR009003">
    <property type="entry name" value="Peptidase_S1_PA"/>
</dbReference>
<feature type="chain" id="PRO_5038545340" description="Probable periplasmic serine endoprotease DegP-like" evidence="17">
    <location>
        <begin position="27"/>
        <end position="498"/>
    </location>
</feature>
<feature type="binding site" evidence="16">
    <location>
        <position position="161"/>
    </location>
    <ligand>
        <name>substrate</name>
    </ligand>
</feature>
<proteinExistence type="inferred from homology"/>
<comment type="caution">
    <text evidence="19">The sequence shown here is derived from an EMBL/GenBank/DDBJ whole genome shotgun (WGS) entry which is preliminary data.</text>
</comment>
<dbReference type="PRINTS" id="PR00834">
    <property type="entry name" value="PROTEASES2C"/>
</dbReference>
<organism evidence="19 20">
    <name type="scientific">Pseudofulvimonas gallinarii</name>
    <dbReference type="NCBI Taxonomy" id="634155"/>
    <lineage>
        <taxon>Bacteria</taxon>
        <taxon>Pseudomonadati</taxon>
        <taxon>Pseudomonadota</taxon>
        <taxon>Gammaproteobacteria</taxon>
        <taxon>Lysobacterales</taxon>
        <taxon>Rhodanobacteraceae</taxon>
        <taxon>Pseudofulvimonas</taxon>
    </lineage>
</organism>
<feature type="active site" description="Charge relay system" evidence="15">
    <location>
        <position position="161"/>
    </location>
</feature>
<dbReference type="InterPro" id="IPR011782">
    <property type="entry name" value="Pept_S1C_Do"/>
</dbReference>
<feature type="binding site" evidence="16">
    <location>
        <position position="131"/>
    </location>
    <ligand>
        <name>substrate</name>
    </ligand>
</feature>
<evidence type="ECO:0000256" key="7">
    <source>
        <dbReference type="ARBA" id="ARBA00022670"/>
    </source>
</evidence>
<keyword evidence="12" id="KW-0720">Serine protease</keyword>
<dbReference type="EC" id="3.4.21.107" evidence="5"/>
<keyword evidence="7 19" id="KW-0645">Protease</keyword>
<evidence type="ECO:0000256" key="17">
    <source>
        <dbReference type="SAM" id="SignalP"/>
    </source>
</evidence>
<evidence type="ECO:0000256" key="15">
    <source>
        <dbReference type="PIRSR" id="PIRSR611782-1"/>
    </source>
</evidence>
<feature type="domain" description="PDZ" evidence="18">
    <location>
        <begin position="389"/>
        <end position="485"/>
    </location>
</feature>
<evidence type="ECO:0000256" key="11">
    <source>
        <dbReference type="ARBA" id="ARBA00022801"/>
    </source>
</evidence>
<accession>A0A4S3L086</accession>
<evidence type="ECO:0000256" key="6">
    <source>
        <dbReference type="ARBA" id="ARBA00013958"/>
    </source>
</evidence>
<evidence type="ECO:0000256" key="10">
    <source>
        <dbReference type="ARBA" id="ARBA00022764"/>
    </source>
</evidence>
<comment type="similarity">
    <text evidence="4">Belongs to the peptidase S1C family.</text>
</comment>
<dbReference type="NCBIfam" id="TIGR02037">
    <property type="entry name" value="degP_htrA_DO"/>
    <property type="match status" value="1"/>
</dbReference>
<dbReference type="Pfam" id="PF13365">
    <property type="entry name" value="Trypsin_2"/>
    <property type="match status" value="1"/>
</dbReference>
<feature type="active site" description="Charge relay system" evidence="15">
    <location>
        <position position="236"/>
    </location>
</feature>
<evidence type="ECO:0000256" key="13">
    <source>
        <dbReference type="ARBA" id="ARBA00023016"/>
    </source>
</evidence>
<keyword evidence="20" id="KW-1185">Reference proteome</keyword>
<dbReference type="InterPro" id="IPR001940">
    <property type="entry name" value="Peptidase_S1C"/>
</dbReference>
<sequence length="498" mass="51654">MKTHQLFALRIALVGAFMAVGPAACAQSEAPAAAGSVAAMQASQPAQTAAPVQVTGLPDFTALVEGNAPAVVNITALTTAASRQRSMEEEEMPEFFRRFFGPPGVPGGRDSTSGGSGFIISQDGYILTNNHVVQGADEVTVRLTDRREFRADVIGTDPQTDIAVLKVDASGLPTVRLGNANTVKPGQWVVAIGSPFRFDHTVTAGVVSATGRSVGGSDQQYVPFIQTDVAINPGNSGGPLFNLSGEVIGINSQIFSGTGGYMGISFAIPIDVAQNVVDQLKTDGRVRRGRIGVEVQEVTRAFAESLGLDRPVGALVARVVPGSAADQAGIKIGDVILSFDGRDIITQSDLPPIVGTTRPGSKADVRIVRDGRERMLTVTVAEAESDPEAVLPARSGEAQPASATRLGMRLQDLSAEQRTQAELGSGEGVLVAQVVGGPAGRAGLRRGDIVLRVGRTDVGSVAAFNKAVEGVKAGDSVMLLVRRGGANTFLALNVREGD</sequence>
<comment type="function">
    <text evidence="2">Might be efficient in the degradation of transiently denatured and unfolded proteins which accumulate in the periplasm following stress conditions.</text>
</comment>
<evidence type="ECO:0000259" key="18">
    <source>
        <dbReference type="PROSITE" id="PS50106"/>
    </source>
</evidence>
<evidence type="ECO:0000256" key="8">
    <source>
        <dbReference type="ARBA" id="ARBA00022729"/>
    </source>
</evidence>
<evidence type="ECO:0000256" key="1">
    <source>
        <dbReference type="ARBA" id="ARBA00001772"/>
    </source>
</evidence>